<evidence type="ECO:0000256" key="5">
    <source>
        <dbReference type="ARBA" id="ARBA00023136"/>
    </source>
</evidence>
<evidence type="ECO:0000313" key="6">
    <source>
        <dbReference type="EMBL" id="GEO20233.1"/>
    </source>
</evidence>
<dbReference type="PANTHER" id="PTHR21419">
    <property type="match status" value="1"/>
</dbReference>
<dbReference type="Gene3D" id="2.130.10.130">
    <property type="entry name" value="Integrin alpha, N-terminal"/>
    <property type="match status" value="2"/>
</dbReference>
<protein>
    <recommendedName>
        <fullName evidence="8">Ig-like domain-containing protein</fullName>
    </recommendedName>
</protein>
<reference evidence="6 7" key="1">
    <citation type="submission" date="2019-07" db="EMBL/GenBank/DDBJ databases">
        <title>Whole genome shotgun sequence of Cyclobacterium qasimii NBRC 106168.</title>
        <authorList>
            <person name="Hosoyama A."/>
            <person name="Uohara A."/>
            <person name="Ohji S."/>
            <person name="Ichikawa N."/>
        </authorList>
    </citation>
    <scope>NUCLEOTIDE SEQUENCE [LARGE SCALE GENOMIC DNA]</scope>
    <source>
        <strain evidence="6 7">NBRC 106168</strain>
    </source>
</reference>
<dbReference type="GO" id="GO:0016020">
    <property type="term" value="C:membrane"/>
    <property type="evidence" value="ECO:0007669"/>
    <property type="project" value="UniProtKB-SubCell"/>
</dbReference>
<accession>A0A512C7S8</accession>
<comment type="caution">
    <text evidence="6">The sequence shown here is derived from an EMBL/GenBank/DDBJ whole genome shotgun (WGS) entry which is preliminary data.</text>
</comment>
<dbReference type="InterPro" id="IPR045232">
    <property type="entry name" value="FAM234"/>
</dbReference>
<keyword evidence="7" id="KW-1185">Reference proteome</keyword>
<dbReference type="InterPro" id="IPR013517">
    <property type="entry name" value="FG-GAP"/>
</dbReference>
<comment type="subcellular location">
    <subcellularLocation>
        <location evidence="1">Membrane</location>
        <topology evidence="1">Single-pass membrane protein</topology>
    </subcellularLocation>
</comment>
<evidence type="ECO:0000256" key="1">
    <source>
        <dbReference type="ARBA" id="ARBA00004167"/>
    </source>
</evidence>
<dbReference type="Proteomes" id="UP000321301">
    <property type="component" value="Unassembled WGS sequence"/>
</dbReference>
<keyword evidence="5" id="KW-0472">Membrane</keyword>
<dbReference type="InterPro" id="IPR028994">
    <property type="entry name" value="Integrin_alpha_N"/>
</dbReference>
<evidence type="ECO:0008006" key="8">
    <source>
        <dbReference type="Google" id="ProtNLM"/>
    </source>
</evidence>
<dbReference type="SUPFAM" id="SSF69318">
    <property type="entry name" value="Integrin alpha N-terminal domain"/>
    <property type="match status" value="1"/>
</dbReference>
<proteinExistence type="predicted"/>
<evidence type="ECO:0000256" key="4">
    <source>
        <dbReference type="ARBA" id="ARBA00022989"/>
    </source>
</evidence>
<evidence type="ECO:0000256" key="3">
    <source>
        <dbReference type="ARBA" id="ARBA00022729"/>
    </source>
</evidence>
<sequence>MLVFFIRILIFSFVIGSYQKLSNYNRLALDYSSDEHFDIRPWIHQENDFPDYDENQVIVNPLIETECRAEISTSSSFGLKADYETDKLVPTYISPLVADLNNDGKIEIISIGMRDFFHEGSRFQGERSGNVLIFEGQTGKLLREITTPMMAFQGPTPIVIGDINNDGNAEIIISTIDHPSNPVQDRGILICFDHQGTILWKSNEKVGKNAPLHYGGTPSLADFNQDGFPEVYIYNEIFNAQNGKKIADGGNFGIGLMNSYPLGAVSTTIAADFLPNKGLELAAGNTIYEVELNNTEGQSGNFMRPINAGFTINGFPAQDGYTAIADINLDGELDIIVTSGKKEIPQIERTIYAWDPRNQELISSATIFQEAGDALHTSLAFVGDITGNNKPEIGVASPYRLDFFRYNGTEVFERIWNLESSDASGQTRTTMFDFNGDGKNELVIKDETSLRIIDATEDYPKLIANHSSFSDTGAEGAVVADINGDGHAQLVFTSNNSGQEGAPFGKIEILTSSESPWMPSRQIWNQYTYFSRNIDDDTSIPQFQKSISIENTENELESKCKNNSSNYSYNNFLVQTPEFDNNGCITIPAVDATIELFYEGNSCLHEEAYTVHFTIKNNSHKQVIKKGIEISFFYGDPMEGGEHIKTINYQNEILPATISNKNHVAIPWKQEINEVFAIVNIDGSVIGNELQYNKLFPECDYTNNSANLLLVLNHVNPPTAEREQEFCKSATFSNIMVSGKNVKWYQDLNSLLPYNLTDEIPGDGHYYASQTINGCESRDRTSVNIVINEVDQPEGLDEFNFCITENPTIALLEQQADQLKWYSSATGGEPLDPSMPLTDNTIYFATNFNELSGCESTPRKPVQVRTNECEIEIFNAVSIDNNSKNEFFRISNINLYPDNYLEIYNRYGKLVYRTSKYGLDGNVFTGKSNVNGVTKKESGLPSGNYIYILKYKLPRKSNYKIAKGTLFLINNK</sequence>
<dbReference type="RefSeq" id="WP_146947136.1">
    <property type="nucleotide sequence ID" value="NZ_BJYV01000002.1"/>
</dbReference>
<keyword evidence="3" id="KW-0732">Signal</keyword>
<name>A0A512C7S8_9BACT</name>
<dbReference type="Pfam" id="PF13517">
    <property type="entry name" value="FG-GAP_3"/>
    <property type="match status" value="2"/>
</dbReference>
<evidence type="ECO:0000256" key="2">
    <source>
        <dbReference type="ARBA" id="ARBA00022692"/>
    </source>
</evidence>
<dbReference type="Pfam" id="PF13585">
    <property type="entry name" value="CHU_C"/>
    <property type="match status" value="1"/>
</dbReference>
<organism evidence="6 7">
    <name type="scientific">Cyclobacterium qasimii</name>
    <dbReference type="NCBI Taxonomy" id="1350429"/>
    <lineage>
        <taxon>Bacteria</taxon>
        <taxon>Pseudomonadati</taxon>
        <taxon>Bacteroidota</taxon>
        <taxon>Cytophagia</taxon>
        <taxon>Cytophagales</taxon>
        <taxon>Cyclobacteriaceae</taxon>
        <taxon>Cyclobacterium</taxon>
    </lineage>
</organism>
<gene>
    <name evidence="6" type="ORF">CQA01_07670</name>
</gene>
<dbReference type="PANTHER" id="PTHR21419:SF30">
    <property type="entry name" value="IG-LIKE DOMAIN-CONTAINING PROTEIN"/>
    <property type="match status" value="1"/>
</dbReference>
<dbReference type="EMBL" id="BJYV01000002">
    <property type="protein sequence ID" value="GEO20233.1"/>
    <property type="molecule type" value="Genomic_DNA"/>
</dbReference>
<keyword evidence="2" id="KW-0812">Transmembrane</keyword>
<evidence type="ECO:0000313" key="7">
    <source>
        <dbReference type="Proteomes" id="UP000321301"/>
    </source>
</evidence>
<dbReference type="AlphaFoldDB" id="A0A512C7S8"/>
<keyword evidence="4" id="KW-1133">Transmembrane helix</keyword>